<feature type="chain" id="PRO_5045674790" description="Peptidoglycan binding-like domain-containing protein" evidence="1">
    <location>
        <begin position="26"/>
        <end position="200"/>
    </location>
</feature>
<comment type="caution">
    <text evidence="2">The sequence shown here is derived from an EMBL/GenBank/DDBJ whole genome shotgun (WGS) entry which is preliminary data.</text>
</comment>
<evidence type="ECO:0000313" key="2">
    <source>
        <dbReference type="EMBL" id="GMG81282.1"/>
    </source>
</evidence>
<dbReference type="Proteomes" id="UP001239909">
    <property type="component" value="Unassembled WGS sequence"/>
</dbReference>
<organism evidence="2 3">
    <name type="scientific">Paralimibaculum aggregatum</name>
    <dbReference type="NCBI Taxonomy" id="3036245"/>
    <lineage>
        <taxon>Bacteria</taxon>
        <taxon>Pseudomonadati</taxon>
        <taxon>Pseudomonadota</taxon>
        <taxon>Alphaproteobacteria</taxon>
        <taxon>Rhodobacterales</taxon>
        <taxon>Paracoccaceae</taxon>
        <taxon>Paralimibaculum</taxon>
    </lineage>
</organism>
<name>A0ABQ6LE98_9RHOB</name>
<protein>
    <recommendedName>
        <fullName evidence="4">Peptidoglycan binding-like domain-containing protein</fullName>
    </recommendedName>
</protein>
<dbReference type="PROSITE" id="PS51257">
    <property type="entry name" value="PROKAR_LIPOPROTEIN"/>
    <property type="match status" value="1"/>
</dbReference>
<evidence type="ECO:0000313" key="3">
    <source>
        <dbReference type="Proteomes" id="UP001239909"/>
    </source>
</evidence>
<reference evidence="2 3" key="1">
    <citation type="submission" date="2023-04" db="EMBL/GenBank/DDBJ databases">
        <title>Marinoamorphus aggregata gen. nov., sp. Nov., isolate from tissue of brittle star Ophioplocus japonicus.</title>
        <authorList>
            <person name="Kawano K."/>
            <person name="Sawayama S."/>
            <person name="Nakagawa S."/>
        </authorList>
    </citation>
    <scope>NUCLEOTIDE SEQUENCE [LARGE SCALE GENOMIC DNA]</scope>
    <source>
        <strain evidence="2 3">NKW23</strain>
    </source>
</reference>
<dbReference type="EMBL" id="BSYI01000003">
    <property type="protein sequence ID" value="GMG81282.1"/>
    <property type="molecule type" value="Genomic_DNA"/>
</dbReference>
<evidence type="ECO:0008006" key="4">
    <source>
        <dbReference type="Google" id="ProtNLM"/>
    </source>
</evidence>
<feature type="signal peptide" evidence="1">
    <location>
        <begin position="1"/>
        <end position="25"/>
    </location>
</feature>
<sequence>MTGRTGGIATRARLLPMMLPALALAGCMAGTDPDAPEQPPLETVSLDWQVTPYGACVATPPPVAYRPAPACDPVATLPGYIFLGIPYLGAALSVGQAAAVADASACQGEAASAAIHNRRVATLLAQQCMEPGDVSAMQAVLARLGLLRGSATGVLDDRTYRAMQGWSAGGDGSVELAPTKEFAARVIASAEPGPPARVLR</sequence>
<keyword evidence="3" id="KW-1185">Reference proteome</keyword>
<accession>A0ABQ6LE98</accession>
<evidence type="ECO:0000256" key="1">
    <source>
        <dbReference type="SAM" id="SignalP"/>
    </source>
</evidence>
<keyword evidence="1" id="KW-0732">Signal</keyword>
<gene>
    <name evidence="2" type="ORF">LNKW23_04950</name>
</gene>
<proteinExistence type="predicted"/>
<dbReference type="RefSeq" id="WP_285669948.1">
    <property type="nucleotide sequence ID" value="NZ_BSYI01000003.1"/>
</dbReference>